<proteinExistence type="inferred from homology"/>
<comment type="caution">
    <text evidence="3">The sequence shown here is derived from an EMBL/GenBank/DDBJ whole genome shotgun (WGS) entry which is preliminary data.</text>
</comment>
<dbReference type="Gene3D" id="3.10.310.10">
    <property type="entry name" value="Diaminopimelate Epimerase, Chain A, domain 1"/>
    <property type="match status" value="2"/>
</dbReference>
<name>A0ABR5DU98_9HYPH</name>
<gene>
    <name evidence="3" type="ORF">WH91_18680</name>
</gene>
<dbReference type="PANTHER" id="PTHR43709:SF2">
    <property type="entry name" value="DUF453 DOMAIN PROTEIN (AFU_ORTHOLOGUE AFUA_6G00360)"/>
    <property type="match status" value="1"/>
</dbReference>
<keyword evidence="2" id="KW-0413">Isomerase</keyword>
<dbReference type="EMBL" id="LAPV01000164">
    <property type="protein sequence ID" value="KKC31578.1"/>
    <property type="molecule type" value="Genomic_DNA"/>
</dbReference>
<evidence type="ECO:0000313" key="3">
    <source>
        <dbReference type="EMBL" id="KKC31578.1"/>
    </source>
</evidence>
<comment type="similarity">
    <text evidence="1">Belongs to the PrpF family.</text>
</comment>
<organism evidence="3 4">
    <name type="scientific">Devosia psychrophila</name>
    <dbReference type="NCBI Taxonomy" id="728005"/>
    <lineage>
        <taxon>Bacteria</taxon>
        <taxon>Pseudomonadati</taxon>
        <taxon>Pseudomonadota</taxon>
        <taxon>Alphaproteobacteria</taxon>
        <taxon>Hyphomicrobiales</taxon>
        <taxon>Devosiaceae</taxon>
        <taxon>Devosia</taxon>
    </lineage>
</organism>
<dbReference type="Pfam" id="PF04303">
    <property type="entry name" value="PrpF"/>
    <property type="match status" value="1"/>
</dbReference>
<evidence type="ECO:0000256" key="2">
    <source>
        <dbReference type="ARBA" id="ARBA00023235"/>
    </source>
</evidence>
<dbReference type="RefSeq" id="WP_046172522.1">
    <property type="nucleotide sequence ID" value="NZ_LAPV01000164.1"/>
</dbReference>
<evidence type="ECO:0000256" key="1">
    <source>
        <dbReference type="ARBA" id="ARBA00007673"/>
    </source>
</evidence>
<reference evidence="3 4" key="1">
    <citation type="submission" date="2015-03" db="EMBL/GenBank/DDBJ databases">
        <authorList>
            <person name="Lepp D."/>
            <person name="Hassan Y.I."/>
            <person name="Li X.-Z."/>
            <person name="Zhou T."/>
        </authorList>
    </citation>
    <scope>NUCLEOTIDE SEQUENCE [LARGE SCALE GENOMIC DNA]</scope>
    <source>
        <strain evidence="3 4">Cr7-05</strain>
    </source>
</reference>
<sequence length="380" mass="39576">MTTSEQTGQVPVRAVYMRGGTSKGVFFVESDLPPPGEVRDRLLLSLMGSPDRYGRQLNGMGGGISSVSKIIIARASTRNGVDIEYIHGQVAVDRPVVDWSANCGNLSSAVAQFAVEAGLAIAATDGEVLVKMVNLNSGMRVDSRFTMSGGKPRYDGNFEMPGVSDGGARVALEYFMPHRPLFGSSQRTDVFEVDGRGIACSIADATLPCVFLMAGDIGLDVSMTPSEIDTQEAGGLLLERLRCLGAVKIGLAADEASVPQASPKIGVIGAPVDYVALDGEPVSAKDYDIAIRMMSMGKAHKAVPLTAAMCLAAAALCEGSVPNSLVPDLKGTTVRLGTPSGIISVGAVLIGEGSALLAERTIVHATSRRLMAGEVYGSLN</sequence>
<protein>
    <recommendedName>
        <fullName evidence="5">2-methylaconitate cis-trans isomerase</fullName>
    </recommendedName>
</protein>
<evidence type="ECO:0008006" key="5">
    <source>
        <dbReference type="Google" id="ProtNLM"/>
    </source>
</evidence>
<evidence type="ECO:0000313" key="4">
    <source>
        <dbReference type="Proteomes" id="UP000033519"/>
    </source>
</evidence>
<dbReference type="PANTHER" id="PTHR43709">
    <property type="entry name" value="ACONITATE ISOMERASE-RELATED"/>
    <property type="match status" value="1"/>
</dbReference>
<keyword evidence="4" id="KW-1185">Reference proteome</keyword>
<accession>A0ABR5DU98</accession>
<dbReference type="Proteomes" id="UP000033519">
    <property type="component" value="Unassembled WGS sequence"/>
</dbReference>
<dbReference type="InterPro" id="IPR007400">
    <property type="entry name" value="PrpF-like"/>
</dbReference>
<dbReference type="SUPFAM" id="SSF54506">
    <property type="entry name" value="Diaminopimelate epimerase-like"/>
    <property type="match status" value="2"/>
</dbReference>